<dbReference type="NCBIfam" id="TIGR03382">
    <property type="entry name" value="GC_trans_RRR"/>
    <property type="match status" value="1"/>
</dbReference>
<dbReference type="EMBL" id="CP000251">
    <property type="protein sequence ID" value="ABC83343.1"/>
    <property type="molecule type" value="Genomic_DNA"/>
</dbReference>
<evidence type="ECO:0000313" key="3">
    <source>
        <dbReference type="EMBL" id="ABC83343.1"/>
    </source>
</evidence>
<dbReference type="CDD" id="cd00063">
    <property type="entry name" value="FN3"/>
    <property type="match status" value="1"/>
</dbReference>
<dbReference type="Gene3D" id="2.60.40.10">
    <property type="entry name" value="Immunoglobulins"/>
    <property type="match status" value="1"/>
</dbReference>
<accession>Q2IFI5</accession>
<feature type="chain" id="PRO_5004210110" evidence="1">
    <location>
        <begin position="24"/>
        <end position="311"/>
    </location>
</feature>
<dbReference type="AlphaFoldDB" id="Q2IFI5"/>
<dbReference type="InterPro" id="IPR013783">
    <property type="entry name" value="Ig-like_fold"/>
</dbReference>
<gene>
    <name evidence="3" type="ordered locus">Adeh_3577</name>
</gene>
<dbReference type="HOGENOM" id="CLU_911024_0_0_7"/>
<dbReference type="Proteomes" id="UP000001935">
    <property type="component" value="Chromosome"/>
</dbReference>
<feature type="signal peptide" evidence="1">
    <location>
        <begin position="1"/>
        <end position="23"/>
    </location>
</feature>
<dbReference type="Pfam" id="PF00041">
    <property type="entry name" value="fn3"/>
    <property type="match status" value="1"/>
</dbReference>
<dbReference type="PROSITE" id="PS50853">
    <property type="entry name" value="FN3"/>
    <property type="match status" value="1"/>
</dbReference>
<dbReference type="InterPro" id="IPR003961">
    <property type="entry name" value="FN3_dom"/>
</dbReference>
<evidence type="ECO:0000259" key="2">
    <source>
        <dbReference type="PROSITE" id="PS50853"/>
    </source>
</evidence>
<evidence type="ECO:0000313" key="4">
    <source>
        <dbReference type="Proteomes" id="UP000001935"/>
    </source>
</evidence>
<evidence type="ECO:0000256" key="1">
    <source>
        <dbReference type="SAM" id="SignalP"/>
    </source>
</evidence>
<dbReference type="STRING" id="290397.Adeh_3577"/>
<protein>
    <submittedName>
        <fullName evidence="3">Fibronectin, type III</fullName>
    </submittedName>
</protein>
<keyword evidence="1" id="KW-0732">Signal</keyword>
<dbReference type="InterPro" id="IPR017756">
    <property type="entry name" value="TM_Gly-Cys-Arg_CS"/>
</dbReference>
<dbReference type="KEGG" id="ade:Adeh_3577"/>
<dbReference type="SMART" id="SM00060">
    <property type="entry name" value="FN3"/>
    <property type="match status" value="1"/>
</dbReference>
<feature type="domain" description="Fibronectin type-III" evidence="2">
    <location>
        <begin position="175"/>
        <end position="270"/>
    </location>
</feature>
<proteinExistence type="predicted"/>
<organism evidence="3 4">
    <name type="scientific">Anaeromyxobacter dehalogenans (strain 2CP-C)</name>
    <dbReference type="NCBI Taxonomy" id="290397"/>
    <lineage>
        <taxon>Bacteria</taxon>
        <taxon>Pseudomonadati</taxon>
        <taxon>Myxococcota</taxon>
        <taxon>Myxococcia</taxon>
        <taxon>Myxococcales</taxon>
        <taxon>Cystobacterineae</taxon>
        <taxon>Anaeromyxobacteraceae</taxon>
        <taxon>Anaeromyxobacter</taxon>
    </lineage>
</organism>
<dbReference type="InterPro" id="IPR036116">
    <property type="entry name" value="FN3_sf"/>
</dbReference>
<dbReference type="SUPFAM" id="SSF49265">
    <property type="entry name" value="Fibronectin type III"/>
    <property type="match status" value="1"/>
</dbReference>
<reference evidence="3 4" key="1">
    <citation type="submission" date="2006-01" db="EMBL/GenBank/DDBJ databases">
        <title>Complete sequence of Anaeromyxobacter dehalogenans 2CP-C.</title>
        <authorList>
            <consortium name="US DOE Joint Genome Institute"/>
            <person name="Copeland A."/>
            <person name="Lucas S."/>
            <person name="Lapidus A."/>
            <person name="Barry K."/>
            <person name="Detter J.C."/>
            <person name="Glavina T."/>
            <person name="Hammon N."/>
            <person name="Israni S."/>
            <person name="Pitluck S."/>
            <person name="Brettin T."/>
            <person name="Bruce D."/>
            <person name="Han C."/>
            <person name="Tapia R."/>
            <person name="Gilna P."/>
            <person name="Kiss H."/>
            <person name="Schmutz J."/>
            <person name="Larimer F."/>
            <person name="Land M."/>
            <person name="Kyrpides N."/>
            <person name="Anderson I."/>
            <person name="Sanford R.A."/>
            <person name="Ritalahti K.M."/>
            <person name="Thomas H.S."/>
            <person name="Kirby J.R."/>
            <person name="Zhulin I.B."/>
            <person name="Loeffler F.E."/>
            <person name="Richardson P."/>
        </authorList>
    </citation>
    <scope>NUCLEOTIDE SEQUENCE [LARGE SCALE GENOMIC DNA]</scope>
    <source>
        <strain evidence="3 4">2CP-C</strain>
    </source>
</reference>
<sequence>MHNPRVMRRAILAATLLAAPLLAAGQINPTVGTVKPSSSPEDDYINLAQCTGADQRPLELIWQIQVKSGTFSTGGWYHVFASSAAAYTTGTNQGYCAENDDTTNGIKSAEIRSLMADDASVLTAEAFDPVAIVTAVGQQACTVQAKTIYICVHWYDSSGTRRGFAQGQVTLSTAKPATPVNVSVTPGENALNVSWDVGTGGAERTEEYQVLATPTGTTDTVYSKRVTGTSLRLGGLTNGVTYDVQVVAYTKSGNPSDPSATVSATPVPVSDFWEQYKARGGTDSGGCGAGGTGALAMIGAAALAALRRRKP</sequence>
<name>Q2IFI5_ANADE</name>